<sequence length="58" mass="7009">MKTVEKYIYKFVILHLIFLIIGQYLISKETLAPYLNKIVYYEGVMKDQYSEIIETMNR</sequence>
<keyword evidence="1" id="KW-0472">Membrane</keyword>
<dbReference type="Proteomes" id="UP000006315">
    <property type="component" value="Unassembled WGS sequence"/>
</dbReference>
<evidence type="ECO:0000256" key="1">
    <source>
        <dbReference type="SAM" id="Phobius"/>
    </source>
</evidence>
<evidence type="ECO:0000313" key="3">
    <source>
        <dbReference type="Proteomes" id="UP000006315"/>
    </source>
</evidence>
<dbReference type="RefSeq" id="WP_003331176.1">
    <property type="nucleotide sequence ID" value="NZ_AJLR01000048.1"/>
</dbReference>
<dbReference type="STRING" id="1131731.BAZO_09436"/>
<dbReference type="Pfam" id="PF17313">
    <property type="entry name" value="DUF5359"/>
    <property type="match status" value="1"/>
</dbReference>
<proteinExistence type="predicted"/>
<organism evidence="2 3">
    <name type="scientific">Schinkia azotoformans LMG 9581</name>
    <dbReference type="NCBI Taxonomy" id="1131731"/>
    <lineage>
        <taxon>Bacteria</taxon>
        <taxon>Bacillati</taxon>
        <taxon>Bacillota</taxon>
        <taxon>Bacilli</taxon>
        <taxon>Bacillales</taxon>
        <taxon>Bacillaceae</taxon>
        <taxon>Calidifontibacillus/Schinkia group</taxon>
        <taxon>Schinkia</taxon>
    </lineage>
</organism>
<name>K6DGC9_SCHAZ</name>
<evidence type="ECO:0000313" key="2">
    <source>
        <dbReference type="EMBL" id="EKN67374.1"/>
    </source>
</evidence>
<dbReference type="PATRIC" id="fig|1131731.3.peg.1977"/>
<dbReference type="EMBL" id="AJLR01000048">
    <property type="protein sequence ID" value="EKN67374.1"/>
    <property type="molecule type" value="Genomic_DNA"/>
</dbReference>
<keyword evidence="3" id="KW-1185">Reference proteome</keyword>
<keyword evidence="1" id="KW-0812">Transmembrane</keyword>
<comment type="caution">
    <text evidence="2">The sequence shown here is derived from an EMBL/GenBank/DDBJ whole genome shotgun (WGS) entry which is preliminary data.</text>
</comment>
<gene>
    <name evidence="2" type="ORF">BAZO_09436</name>
</gene>
<accession>K6DGC9</accession>
<feature type="transmembrane region" description="Helical" evidence="1">
    <location>
        <begin position="7"/>
        <end position="26"/>
    </location>
</feature>
<keyword evidence="1" id="KW-1133">Transmembrane helix</keyword>
<reference evidence="2 3" key="1">
    <citation type="journal article" date="2012" name="Front. Microbiol.">
        <title>Redundancy and modularity in membrane-associated dissimilatory nitrate reduction in Bacillus.</title>
        <authorList>
            <person name="Heylen K."/>
            <person name="Keltjens J."/>
        </authorList>
    </citation>
    <scope>NUCLEOTIDE SEQUENCE [LARGE SCALE GENOMIC DNA]</scope>
    <source>
        <strain evidence="2 3">LMG 9581</strain>
    </source>
</reference>
<dbReference type="GeneID" id="89467775"/>
<dbReference type="AlphaFoldDB" id="K6DGC9"/>
<protein>
    <submittedName>
        <fullName evidence="2">Uncharacterized protein</fullName>
    </submittedName>
</protein>
<dbReference type="InterPro" id="IPR035281">
    <property type="entry name" value="DUF5359"/>
</dbReference>